<protein>
    <recommendedName>
        <fullName evidence="11">Lipid A biosynthesis acyltransferase</fullName>
    </recommendedName>
</protein>
<keyword evidence="6" id="KW-0012">Acyltransferase</keyword>
<dbReference type="PANTHER" id="PTHR30606:SF10">
    <property type="entry name" value="PHOSPHATIDYLINOSITOL MANNOSIDE ACYLTRANSFERASE"/>
    <property type="match status" value="1"/>
</dbReference>
<evidence type="ECO:0000256" key="3">
    <source>
        <dbReference type="ARBA" id="ARBA00022519"/>
    </source>
</evidence>
<feature type="compositionally biased region" description="Basic residues" evidence="7">
    <location>
        <begin position="1"/>
        <end position="21"/>
    </location>
</feature>
<keyword evidence="2" id="KW-1003">Cell membrane</keyword>
<feature type="region of interest" description="Disordered" evidence="7">
    <location>
        <begin position="1"/>
        <end position="22"/>
    </location>
</feature>
<evidence type="ECO:0000313" key="10">
    <source>
        <dbReference type="Proteomes" id="UP000769766"/>
    </source>
</evidence>
<dbReference type="AlphaFoldDB" id="A0A932CP21"/>
<proteinExistence type="predicted"/>
<dbReference type="GO" id="GO:0005886">
    <property type="term" value="C:plasma membrane"/>
    <property type="evidence" value="ECO:0007669"/>
    <property type="project" value="UniProtKB-SubCell"/>
</dbReference>
<feature type="transmembrane region" description="Helical" evidence="8">
    <location>
        <begin position="21"/>
        <end position="40"/>
    </location>
</feature>
<comment type="subcellular location">
    <subcellularLocation>
        <location evidence="1">Cell inner membrane</location>
    </subcellularLocation>
</comment>
<evidence type="ECO:0000256" key="8">
    <source>
        <dbReference type="SAM" id="Phobius"/>
    </source>
</evidence>
<dbReference type="Pfam" id="PF03279">
    <property type="entry name" value="Lip_A_acyltrans"/>
    <property type="match status" value="1"/>
</dbReference>
<keyword evidence="8" id="KW-1133">Transmembrane helix</keyword>
<evidence type="ECO:0000256" key="7">
    <source>
        <dbReference type="SAM" id="MobiDB-lite"/>
    </source>
</evidence>
<evidence type="ECO:0000256" key="5">
    <source>
        <dbReference type="ARBA" id="ARBA00023136"/>
    </source>
</evidence>
<comment type="caution">
    <text evidence="9">The sequence shown here is derived from an EMBL/GenBank/DDBJ whole genome shotgun (WGS) entry which is preliminary data.</text>
</comment>
<evidence type="ECO:0000256" key="6">
    <source>
        <dbReference type="ARBA" id="ARBA00023315"/>
    </source>
</evidence>
<accession>A0A932CP21</accession>
<dbReference type="GO" id="GO:0016746">
    <property type="term" value="F:acyltransferase activity"/>
    <property type="evidence" value="ECO:0007669"/>
    <property type="project" value="UniProtKB-KW"/>
</dbReference>
<dbReference type="EMBL" id="JACPRF010000257">
    <property type="protein sequence ID" value="MBI2876905.1"/>
    <property type="molecule type" value="Genomic_DNA"/>
</dbReference>
<keyword evidence="8" id="KW-0812">Transmembrane</keyword>
<dbReference type="GO" id="GO:0009247">
    <property type="term" value="P:glycolipid biosynthetic process"/>
    <property type="evidence" value="ECO:0007669"/>
    <property type="project" value="UniProtKB-ARBA"/>
</dbReference>
<dbReference type="InterPro" id="IPR004960">
    <property type="entry name" value="LipA_acyltrans"/>
</dbReference>
<sequence length="319" mass="35920">MTRVRRPEKRPRKTRPKKPRPAKQLGHYLTWSLLWLLMVASRYLPLSWLVLPSRGLACLLLKVLPGRKRIALENLRLALGGETSEEQRQAILHRSIEGFVLGIVDLSKAAADPDRFLAANVAWEGMEHLEAALRSGRGAVLVGAHFVNFPLVVSALARTGLPVSSIVRNPSNPYVARFLDQFRDEIGLGYIHDKPKDACIRRALECLREKGVLFLQIDINVIAGGVYVDFFGRQVPTYTGPVVLAQRTGAEVLPIFGVRTGLGQHRAILGPPVALRSTGDKEADLQVNTALLSKVIEDFIRRFPEEWWWLHRRWRKAKE</sequence>
<evidence type="ECO:0008006" key="11">
    <source>
        <dbReference type="Google" id="ProtNLM"/>
    </source>
</evidence>
<evidence type="ECO:0000256" key="4">
    <source>
        <dbReference type="ARBA" id="ARBA00022679"/>
    </source>
</evidence>
<evidence type="ECO:0000313" key="9">
    <source>
        <dbReference type="EMBL" id="MBI2876905.1"/>
    </source>
</evidence>
<dbReference type="PANTHER" id="PTHR30606">
    <property type="entry name" value="LIPID A BIOSYNTHESIS LAUROYL ACYLTRANSFERASE"/>
    <property type="match status" value="1"/>
</dbReference>
<gene>
    <name evidence="9" type="ORF">HYY20_08490</name>
</gene>
<dbReference type="CDD" id="cd07984">
    <property type="entry name" value="LPLAT_LABLAT-like"/>
    <property type="match status" value="1"/>
</dbReference>
<keyword evidence="3" id="KW-0997">Cell inner membrane</keyword>
<keyword evidence="5 8" id="KW-0472">Membrane</keyword>
<evidence type="ECO:0000256" key="1">
    <source>
        <dbReference type="ARBA" id="ARBA00004533"/>
    </source>
</evidence>
<organism evidence="9 10">
    <name type="scientific">Tectimicrobiota bacterium</name>
    <dbReference type="NCBI Taxonomy" id="2528274"/>
    <lineage>
        <taxon>Bacteria</taxon>
        <taxon>Pseudomonadati</taxon>
        <taxon>Nitrospinota/Tectimicrobiota group</taxon>
        <taxon>Candidatus Tectimicrobiota</taxon>
    </lineage>
</organism>
<dbReference type="Proteomes" id="UP000769766">
    <property type="component" value="Unassembled WGS sequence"/>
</dbReference>
<name>A0A932CP21_UNCTE</name>
<keyword evidence="4" id="KW-0808">Transferase</keyword>
<evidence type="ECO:0000256" key="2">
    <source>
        <dbReference type="ARBA" id="ARBA00022475"/>
    </source>
</evidence>
<reference evidence="9" key="1">
    <citation type="submission" date="2020-07" db="EMBL/GenBank/DDBJ databases">
        <title>Huge and variable diversity of episymbiotic CPR bacteria and DPANN archaea in groundwater ecosystems.</title>
        <authorList>
            <person name="He C.Y."/>
            <person name="Keren R."/>
            <person name="Whittaker M."/>
            <person name="Farag I.F."/>
            <person name="Doudna J."/>
            <person name="Cate J.H.D."/>
            <person name="Banfield J.F."/>
        </authorList>
    </citation>
    <scope>NUCLEOTIDE SEQUENCE</scope>
    <source>
        <strain evidence="9">NC_groundwater_672_Ag_B-0.1um_62_36</strain>
    </source>
</reference>